<dbReference type="AlphaFoldDB" id="A0AAN9K982"/>
<sequence>MSVQLFGGRIVIELNFLIKKIPASFCSQLTLHECGVILIENACVSVTISHGHASSQHQFNPLSSLNHPTPPPLPCFPRFYAIQFRKQKRSKRLCSVKAPNSTATVPVKFKSYYFHFRRDDSRRMWKPRPDRD</sequence>
<comment type="caution">
    <text evidence="1">The sequence shown here is derived from an EMBL/GenBank/DDBJ whole genome shotgun (WGS) entry which is preliminary data.</text>
</comment>
<accession>A0AAN9K982</accession>
<dbReference type="EMBL" id="JAYMYQ010000009">
    <property type="protein sequence ID" value="KAK7312488.1"/>
    <property type="molecule type" value="Genomic_DNA"/>
</dbReference>
<keyword evidence="2" id="KW-1185">Reference proteome</keyword>
<name>A0AAN9K982_CANGL</name>
<proteinExistence type="predicted"/>
<protein>
    <submittedName>
        <fullName evidence="1">Uncharacterized protein</fullName>
    </submittedName>
</protein>
<organism evidence="1 2">
    <name type="scientific">Canavalia gladiata</name>
    <name type="common">Sword bean</name>
    <name type="synonym">Dolichos gladiatus</name>
    <dbReference type="NCBI Taxonomy" id="3824"/>
    <lineage>
        <taxon>Eukaryota</taxon>
        <taxon>Viridiplantae</taxon>
        <taxon>Streptophyta</taxon>
        <taxon>Embryophyta</taxon>
        <taxon>Tracheophyta</taxon>
        <taxon>Spermatophyta</taxon>
        <taxon>Magnoliopsida</taxon>
        <taxon>eudicotyledons</taxon>
        <taxon>Gunneridae</taxon>
        <taxon>Pentapetalae</taxon>
        <taxon>rosids</taxon>
        <taxon>fabids</taxon>
        <taxon>Fabales</taxon>
        <taxon>Fabaceae</taxon>
        <taxon>Papilionoideae</taxon>
        <taxon>50 kb inversion clade</taxon>
        <taxon>NPAAA clade</taxon>
        <taxon>indigoferoid/millettioid clade</taxon>
        <taxon>Phaseoleae</taxon>
        <taxon>Canavalia</taxon>
    </lineage>
</organism>
<evidence type="ECO:0000313" key="1">
    <source>
        <dbReference type="EMBL" id="KAK7312488.1"/>
    </source>
</evidence>
<reference evidence="1 2" key="1">
    <citation type="submission" date="2024-01" db="EMBL/GenBank/DDBJ databases">
        <title>The genomes of 5 underutilized Papilionoideae crops provide insights into root nodulation and disease resistanc.</title>
        <authorList>
            <person name="Jiang F."/>
        </authorList>
    </citation>
    <scope>NUCLEOTIDE SEQUENCE [LARGE SCALE GENOMIC DNA]</scope>
    <source>
        <strain evidence="1">LVBAO_FW01</strain>
        <tissue evidence="1">Leaves</tissue>
    </source>
</reference>
<dbReference type="Proteomes" id="UP001367508">
    <property type="component" value="Unassembled WGS sequence"/>
</dbReference>
<gene>
    <name evidence="1" type="ORF">VNO77_36383</name>
</gene>
<evidence type="ECO:0000313" key="2">
    <source>
        <dbReference type="Proteomes" id="UP001367508"/>
    </source>
</evidence>